<keyword evidence="3" id="KW-1185">Reference proteome</keyword>
<comment type="caution">
    <text evidence="2">The sequence shown here is derived from an EMBL/GenBank/DDBJ whole genome shotgun (WGS) entry which is preliminary data.</text>
</comment>
<dbReference type="EMBL" id="JMCB01000002">
    <property type="protein sequence ID" value="KFE71512.1"/>
    <property type="molecule type" value="Genomic_DNA"/>
</dbReference>
<dbReference type="AlphaFoldDB" id="A0A085WUZ9"/>
<organism evidence="2 3">
    <name type="scientific">Hyalangium minutum</name>
    <dbReference type="NCBI Taxonomy" id="394096"/>
    <lineage>
        <taxon>Bacteria</taxon>
        <taxon>Pseudomonadati</taxon>
        <taxon>Myxococcota</taxon>
        <taxon>Myxococcia</taxon>
        <taxon>Myxococcales</taxon>
        <taxon>Cystobacterineae</taxon>
        <taxon>Archangiaceae</taxon>
        <taxon>Hyalangium</taxon>
    </lineage>
</organism>
<evidence type="ECO:0000313" key="3">
    <source>
        <dbReference type="Proteomes" id="UP000028725"/>
    </source>
</evidence>
<name>A0A085WUZ9_9BACT</name>
<protein>
    <submittedName>
        <fullName evidence="2">Uncharacterized protein</fullName>
    </submittedName>
</protein>
<proteinExistence type="predicted"/>
<dbReference type="STRING" id="394096.DB31_3642"/>
<evidence type="ECO:0000313" key="2">
    <source>
        <dbReference type="EMBL" id="KFE71512.1"/>
    </source>
</evidence>
<gene>
    <name evidence="2" type="ORF">DB31_3642</name>
</gene>
<dbReference type="Proteomes" id="UP000028725">
    <property type="component" value="Unassembled WGS sequence"/>
</dbReference>
<sequence length="47" mass="5142">MVDGEKHSQAGHGCWITRTRRRTLHRGAGSPDALSDKESPAVPHPTH</sequence>
<evidence type="ECO:0000256" key="1">
    <source>
        <dbReference type="SAM" id="MobiDB-lite"/>
    </source>
</evidence>
<reference evidence="2 3" key="1">
    <citation type="submission" date="2014-04" db="EMBL/GenBank/DDBJ databases">
        <title>Genome assembly of Hyalangium minutum DSM 14724.</title>
        <authorList>
            <person name="Sharma G."/>
            <person name="Subramanian S."/>
        </authorList>
    </citation>
    <scope>NUCLEOTIDE SEQUENCE [LARGE SCALE GENOMIC DNA]</scope>
    <source>
        <strain evidence="2 3">DSM 14724</strain>
    </source>
</reference>
<feature type="region of interest" description="Disordered" evidence="1">
    <location>
        <begin position="1"/>
        <end position="47"/>
    </location>
</feature>
<accession>A0A085WUZ9</accession>